<dbReference type="Proteomes" id="UP001596191">
    <property type="component" value="Unassembled WGS sequence"/>
</dbReference>
<reference evidence="2" key="1">
    <citation type="journal article" date="2019" name="Int. J. Syst. Evol. Microbiol.">
        <title>The Global Catalogue of Microorganisms (GCM) 10K type strain sequencing project: providing services to taxonomists for standard genome sequencing and annotation.</title>
        <authorList>
            <consortium name="The Broad Institute Genomics Platform"/>
            <consortium name="The Broad Institute Genome Sequencing Center for Infectious Disease"/>
            <person name="Wu L."/>
            <person name="Ma J."/>
        </authorList>
    </citation>
    <scope>NUCLEOTIDE SEQUENCE [LARGE SCALE GENOMIC DNA]</scope>
    <source>
        <strain evidence="2">CCM 8907</strain>
    </source>
</reference>
<keyword evidence="1" id="KW-0762">Sugar transport</keyword>
<sequence>MKTIGFQLHQDMPKVDETEAFVRICQRHQAKATIKVHDVEINPRDRDEVGLLADHAGHFVQVVTDGPDEAQLAAALHQQLAKDKYCY</sequence>
<evidence type="ECO:0000313" key="1">
    <source>
        <dbReference type="EMBL" id="MFC6274442.1"/>
    </source>
</evidence>
<protein>
    <submittedName>
        <fullName evidence="1">PTS sugar transporter</fullName>
    </submittedName>
</protein>
<organism evidence="1 2">
    <name type="scientific">Levilactobacillus tangyuanensis</name>
    <dbReference type="NCBI Taxonomy" id="2486021"/>
    <lineage>
        <taxon>Bacteria</taxon>
        <taxon>Bacillati</taxon>
        <taxon>Bacillota</taxon>
        <taxon>Bacilli</taxon>
        <taxon>Lactobacillales</taxon>
        <taxon>Lactobacillaceae</taxon>
        <taxon>Levilactobacillus</taxon>
    </lineage>
</organism>
<dbReference type="RefSeq" id="WP_125639405.1">
    <property type="nucleotide sequence ID" value="NZ_JBHSSJ010000002.1"/>
</dbReference>
<keyword evidence="2" id="KW-1185">Reference proteome</keyword>
<dbReference type="EMBL" id="JBHSSJ010000002">
    <property type="protein sequence ID" value="MFC6274442.1"/>
    <property type="molecule type" value="Genomic_DNA"/>
</dbReference>
<name>A0ABW1TL59_9LACO</name>
<gene>
    <name evidence="1" type="ORF">ACFQET_02815</name>
</gene>
<dbReference type="InterPro" id="IPR035895">
    <property type="entry name" value="HPr-like_sf"/>
</dbReference>
<evidence type="ECO:0000313" key="2">
    <source>
        <dbReference type="Proteomes" id="UP001596191"/>
    </source>
</evidence>
<proteinExistence type="predicted"/>
<keyword evidence="1" id="KW-0813">Transport</keyword>
<dbReference type="SUPFAM" id="SSF55594">
    <property type="entry name" value="HPr-like"/>
    <property type="match status" value="1"/>
</dbReference>
<comment type="caution">
    <text evidence="1">The sequence shown here is derived from an EMBL/GenBank/DDBJ whole genome shotgun (WGS) entry which is preliminary data.</text>
</comment>
<accession>A0ABW1TL59</accession>